<dbReference type="EMBL" id="JBHRYJ010000004">
    <property type="protein sequence ID" value="MFC3677199.1"/>
    <property type="molecule type" value="Genomic_DNA"/>
</dbReference>
<evidence type="ECO:0000259" key="1">
    <source>
        <dbReference type="Pfam" id="PF09361"/>
    </source>
</evidence>
<gene>
    <name evidence="2" type="ORF">ACFOOQ_16705</name>
</gene>
<protein>
    <submittedName>
        <fullName evidence="2">Phasin family protein</fullName>
    </submittedName>
</protein>
<reference evidence="3" key="1">
    <citation type="journal article" date="2019" name="Int. J. Syst. Evol. Microbiol.">
        <title>The Global Catalogue of Microorganisms (GCM) 10K type strain sequencing project: providing services to taxonomists for standard genome sequencing and annotation.</title>
        <authorList>
            <consortium name="The Broad Institute Genomics Platform"/>
            <consortium name="The Broad Institute Genome Sequencing Center for Infectious Disease"/>
            <person name="Wu L."/>
            <person name="Ma J."/>
        </authorList>
    </citation>
    <scope>NUCLEOTIDE SEQUENCE [LARGE SCALE GENOMIC DNA]</scope>
    <source>
        <strain evidence="3">KCTC 42182</strain>
    </source>
</reference>
<name>A0ABV7VIH5_9PROT</name>
<evidence type="ECO:0000313" key="2">
    <source>
        <dbReference type="EMBL" id="MFC3677199.1"/>
    </source>
</evidence>
<dbReference type="Proteomes" id="UP001595711">
    <property type="component" value="Unassembled WGS sequence"/>
</dbReference>
<dbReference type="RefSeq" id="WP_379728744.1">
    <property type="nucleotide sequence ID" value="NZ_JBHRYJ010000004.1"/>
</dbReference>
<feature type="domain" description="Phasin" evidence="1">
    <location>
        <begin position="66"/>
        <end position="164"/>
    </location>
</feature>
<dbReference type="InterPro" id="IPR018968">
    <property type="entry name" value="Phasin"/>
</dbReference>
<dbReference type="NCBIfam" id="TIGR01841">
    <property type="entry name" value="phasin"/>
    <property type="match status" value="1"/>
</dbReference>
<dbReference type="InterPro" id="IPR010127">
    <property type="entry name" value="Phasin_subfam-1"/>
</dbReference>
<evidence type="ECO:0000313" key="3">
    <source>
        <dbReference type="Proteomes" id="UP001595711"/>
    </source>
</evidence>
<organism evidence="2 3">
    <name type="scientific">Ferrovibrio xuzhouensis</name>
    <dbReference type="NCBI Taxonomy" id="1576914"/>
    <lineage>
        <taxon>Bacteria</taxon>
        <taxon>Pseudomonadati</taxon>
        <taxon>Pseudomonadota</taxon>
        <taxon>Alphaproteobacteria</taxon>
        <taxon>Rhodospirillales</taxon>
        <taxon>Rhodospirillaceae</taxon>
        <taxon>Ferrovibrio</taxon>
    </lineage>
</organism>
<dbReference type="Pfam" id="PF09361">
    <property type="entry name" value="Phasin_2"/>
    <property type="match status" value="1"/>
</dbReference>
<proteinExistence type="predicted"/>
<keyword evidence="3" id="KW-1185">Reference proteome</keyword>
<sequence>MATTPKTPKTKSDIETDGLNGNTYEAVMFASKDQMEKAMKAGTEAVEKAFAMSKDRFEAAVKSVDEATQMGKDQVEAVVTAGNLASKGFETINAEIMAFTKGQIEDSISAAKAMMGVKTLQELIELQNDFAKSAFEAYTAHTTKVSEVAAKAAQDAFAPINAQFQVAVEKMVKPLAA</sequence>
<accession>A0ABV7VIH5</accession>
<comment type="caution">
    <text evidence="2">The sequence shown here is derived from an EMBL/GenBank/DDBJ whole genome shotgun (WGS) entry which is preliminary data.</text>
</comment>